<name>A0A8T3VMY0_METOL</name>
<protein>
    <submittedName>
        <fullName evidence="3">Zinc-ribbon domain-containing protein</fullName>
    </submittedName>
</protein>
<evidence type="ECO:0000259" key="2">
    <source>
        <dbReference type="Pfam" id="PF13240"/>
    </source>
</evidence>
<accession>A0A8T3VMY0</accession>
<evidence type="ECO:0000313" key="3">
    <source>
        <dbReference type="EMBL" id="MBE6512473.1"/>
    </source>
</evidence>
<dbReference type="AlphaFoldDB" id="A0A8T3VMY0"/>
<feature type="transmembrane region" description="Helical" evidence="1">
    <location>
        <begin position="50"/>
        <end position="69"/>
    </location>
</feature>
<organism evidence="3 4">
    <name type="scientific">Methanobrevibacter olleyae</name>
    <dbReference type="NCBI Taxonomy" id="294671"/>
    <lineage>
        <taxon>Archaea</taxon>
        <taxon>Methanobacteriati</taxon>
        <taxon>Methanobacteriota</taxon>
        <taxon>Methanomada group</taxon>
        <taxon>Methanobacteria</taxon>
        <taxon>Methanobacteriales</taxon>
        <taxon>Methanobacteriaceae</taxon>
        <taxon>Methanobrevibacter</taxon>
    </lineage>
</organism>
<feature type="domain" description="Zinc-ribbon" evidence="2">
    <location>
        <begin position="4"/>
        <end position="26"/>
    </location>
</feature>
<dbReference type="Proteomes" id="UP000732619">
    <property type="component" value="Unassembled WGS sequence"/>
</dbReference>
<evidence type="ECO:0000256" key="1">
    <source>
        <dbReference type="SAM" id="Phobius"/>
    </source>
</evidence>
<proteinExistence type="predicted"/>
<keyword evidence="1" id="KW-0472">Membrane</keyword>
<keyword evidence="1" id="KW-1133">Transmembrane helix</keyword>
<reference evidence="3" key="1">
    <citation type="submission" date="2019-04" db="EMBL/GenBank/DDBJ databases">
        <title>Evolution of Biomass-Degrading Anaerobic Consortia Revealed by Metagenomics.</title>
        <authorList>
            <person name="Peng X."/>
        </authorList>
    </citation>
    <scope>NUCLEOTIDE SEQUENCE</scope>
    <source>
        <strain evidence="3">SIG14</strain>
    </source>
</reference>
<comment type="caution">
    <text evidence="3">The sequence shown here is derived from an EMBL/GenBank/DDBJ whole genome shotgun (WGS) entry which is preliminary data.</text>
</comment>
<dbReference type="Pfam" id="PF13240">
    <property type="entry name" value="Zn_Ribbon_1"/>
    <property type="match status" value="1"/>
</dbReference>
<evidence type="ECO:0000313" key="4">
    <source>
        <dbReference type="Proteomes" id="UP000732619"/>
    </source>
</evidence>
<dbReference type="InterPro" id="IPR026870">
    <property type="entry name" value="Zinc_ribbon_dom"/>
</dbReference>
<sequence>MTKFCPECGEENEDVALFCAKCGHDLKDVGQRMKSGNHAKTSRNAPNFKALAALVVIVAIVGIMAFSFIGNNTDDSQNITLIKENTYGFTFVNDGVPFYNYELEGVFKNLPDDPKGYQMKASYYGTDNNFIKSYEDDYLSTVFHFSKDSQPFTLGSIQTNEFYNVSHIQLEITDPNGELVFNESVDFDMGKMDLSGV</sequence>
<gene>
    <name evidence="3" type="ORF">E7Z75_04950</name>
</gene>
<dbReference type="EMBL" id="SUTG01000018">
    <property type="protein sequence ID" value="MBE6512473.1"/>
    <property type="molecule type" value="Genomic_DNA"/>
</dbReference>
<keyword evidence="1" id="KW-0812">Transmembrane</keyword>